<sequence>MRQAGGVLPVVPPSVTTALLVVGVLLMATGAGLVVLRVRRTAAWVPARGEVTGYRQTNGQSFPVVRFTTREGQVVTATQSTTVDVGVYPTGGPVAVRYDPERPERFVRDGGLRIGLLGPVLDVLGVLLVAAGVLLA</sequence>
<proteinExistence type="predicted"/>
<organism evidence="3">
    <name type="scientific">freshwater metagenome</name>
    <dbReference type="NCBI Taxonomy" id="449393"/>
    <lineage>
        <taxon>unclassified sequences</taxon>
        <taxon>metagenomes</taxon>
        <taxon>ecological metagenomes</taxon>
    </lineage>
</organism>
<dbReference type="EMBL" id="CAFBMQ010000033">
    <property type="protein sequence ID" value="CAB4902952.1"/>
    <property type="molecule type" value="Genomic_DNA"/>
</dbReference>
<gene>
    <name evidence="3" type="ORF">UFOPK3609_00379</name>
</gene>
<dbReference type="InterPro" id="IPR021994">
    <property type="entry name" value="DUF3592"/>
</dbReference>
<feature type="transmembrane region" description="Helical" evidence="1">
    <location>
        <begin position="15"/>
        <end position="36"/>
    </location>
</feature>
<reference evidence="3" key="1">
    <citation type="submission" date="2020-05" db="EMBL/GenBank/DDBJ databases">
        <authorList>
            <person name="Chiriac C."/>
            <person name="Salcher M."/>
            <person name="Ghai R."/>
            <person name="Kavagutti S V."/>
        </authorList>
    </citation>
    <scope>NUCLEOTIDE SEQUENCE</scope>
</reference>
<evidence type="ECO:0000256" key="1">
    <source>
        <dbReference type="SAM" id="Phobius"/>
    </source>
</evidence>
<feature type="domain" description="DUF3592" evidence="2">
    <location>
        <begin position="52"/>
        <end position="112"/>
    </location>
</feature>
<dbReference type="Pfam" id="PF12158">
    <property type="entry name" value="DUF3592"/>
    <property type="match status" value="1"/>
</dbReference>
<evidence type="ECO:0000313" key="3">
    <source>
        <dbReference type="EMBL" id="CAB4902952.1"/>
    </source>
</evidence>
<accession>A0A6J7G3G6</accession>
<evidence type="ECO:0000259" key="2">
    <source>
        <dbReference type="Pfam" id="PF12158"/>
    </source>
</evidence>
<dbReference type="AlphaFoldDB" id="A0A6J7G3G6"/>
<feature type="transmembrane region" description="Helical" evidence="1">
    <location>
        <begin position="114"/>
        <end position="135"/>
    </location>
</feature>
<keyword evidence="1" id="KW-0472">Membrane</keyword>
<keyword evidence="1" id="KW-1133">Transmembrane helix</keyword>
<protein>
    <submittedName>
        <fullName evidence="3">Unannotated protein</fullName>
    </submittedName>
</protein>
<keyword evidence="1" id="KW-0812">Transmembrane</keyword>
<name>A0A6J7G3G6_9ZZZZ</name>